<reference evidence="2" key="2">
    <citation type="submission" date="2021-05" db="EMBL/GenBank/DDBJ databases">
        <authorList>
            <person name="Pain A."/>
        </authorList>
    </citation>
    <scope>NUCLEOTIDE SEQUENCE</scope>
    <source>
        <strain evidence="2">1802A</strain>
    </source>
</reference>
<dbReference type="EMBL" id="JAHBMH010000073">
    <property type="protein sequence ID" value="KAK1933146.1"/>
    <property type="molecule type" value="Genomic_DNA"/>
</dbReference>
<reference evidence="2" key="1">
    <citation type="journal article" date="2014" name="Nucleic Acids Res.">
        <title>The evolutionary dynamics of variant antigen genes in Babesia reveal a history of genomic innovation underlying host-parasite interaction.</title>
        <authorList>
            <person name="Jackson A.P."/>
            <person name="Otto T.D."/>
            <person name="Darby A."/>
            <person name="Ramaprasad A."/>
            <person name="Xia D."/>
            <person name="Echaide I.E."/>
            <person name="Farber M."/>
            <person name="Gahlot S."/>
            <person name="Gamble J."/>
            <person name="Gupta D."/>
            <person name="Gupta Y."/>
            <person name="Jackson L."/>
            <person name="Malandrin L."/>
            <person name="Malas T.B."/>
            <person name="Moussa E."/>
            <person name="Nair M."/>
            <person name="Reid A.J."/>
            <person name="Sanders M."/>
            <person name="Sharma J."/>
            <person name="Tracey A."/>
            <person name="Quail M.A."/>
            <person name="Weir W."/>
            <person name="Wastling J.M."/>
            <person name="Hall N."/>
            <person name="Willadsen P."/>
            <person name="Lingelbach K."/>
            <person name="Shiels B."/>
            <person name="Tait A."/>
            <person name="Berriman M."/>
            <person name="Allred D.R."/>
            <person name="Pain A."/>
        </authorList>
    </citation>
    <scope>NUCLEOTIDE SEQUENCE</scope>
    <source>
        <strain evidence="2">1802A</strain>
    </source>
</reference>
<organism evidence="2 3">
    <name type="scientific">Babesia divergens</name>
    <dbReference type="NCBI Taxonomy" id="32595"/>
    <lineage>
        <taxon>Eukaryota</taxon>
        <taxon>Sar</taxon>
        <taxon>Alveolata</taxon>
        <taxon>Apicomplexa</taxon>
        <taxon>Aconoidasida</taxon>
        <taxon>Piroplasmida</taxon>
        <taxon>Babesiidae</taxon>
        <taxon>Babesia</taxon>
    </lineage>
</organism>
<evidence type="ECO:0000313" key="2">
    <source>
        <dbReference type="EMBL" id="KAK1933146.1"/>
    </source>
</evidence>
<feature type="region of interest" description="Disordered" evidence="1">
    <location>
        <begin position="1"/>
        <end position="31"/>
    </location>
</feature>
<dbReference type="GO" id="GO:0016593">
    <property type="term" value="C:Cdc73/Paf1 complex"/>
    <property type="evidence" value="ECO:0007669"/>
    <property type="project" value="InterPro"/>
</dbReference>
<dbReference type="Proteomes" id="UP001195914">
    <property type="component" value="Unassembled WGS sequence"/>
</dbReference>
<gene>
    <name evidence="2" type="ORF">X943_002391</name>
</gene>
<dbReference type="InterPro" id="IPR007149">
    <property type="entry name" value="Leo1"/>
</dbReference>
<dbReference type="AlphaFoldDB" id="A0AAD9G7A6"/>
<feature type="compositionally biased region" description="Acidic residues" evidence="1">
    <location>
        <begin position="12"/>
        <end position="23"/>
    </location>
</feature>
<keyword evidence="3" id="KW-1185">Reference proteome</keyword>
<protein>
    <submittedName>
        <fullName evidence="2">Uncharacterized protein</fullName>
    </submittedName>
</protein>
<dbReference type="Pfam" id="PF04004">
    <property type="entry name" value="Leo1"/>
    <property type="match status" value="1"/>
</dbReference>
<dbReference type="GO" id="GO:0006368">
    <property type="term" value="P:transcription elongation by RNA polymerase II"/>
    <property type="evidence" value="ECO:0007669"/>
    <property type="project" value="InterPro"/>
</dbReference>
<sequence length="261" mass="29566">MAHDGYERGLFEDSEGSSAEEDIPPYLTTSEDAPIKAPLIPVPEVAENEVMQKSIAISACPVQDHHLVICKLPPTVFMAASPFNEMEERDMLRQNPTMLDDPDSSSNIAMIRWRFKPTEDGSSEPFGVLETNTHLVEWDDGTLTMFIGKTPLNVDCRSETVFLLEDSRADMKPVHAVITERLQTKFSNILKNKFTRSKELDAKRQKMTLTSIADAMSSQISLQQRRLLTRENERVRRIQQNSAYQPRGLTRHFLESGNDSP</sequence>
<evidence type="ECO:0000313" key="3">
    <source>
        <dbReference type="Proteomes" id="UP001195914"/>
    </source>
</evidence>
<comment type="caution">
    <text evidence="2">The sequence shown here is derived from an EMBL/GenBank/DDBJ whole genome shotgun (WGS) entry which is preliminary data.</text>
</comment>
<proteinExistence type="predicted"/>
<evidence type="ECO:0000256" key="1">
    <source>
        <dbReference type="SAM" id="MobiDB-lite"/>
    </source>
</evidence>
<name>A0AAD9G7A6_BABDI</name>
<accession>A0AAD9G7A6</accession>
<feature type="compositionally biased region" description="Basic and acidic residues" evidence="1">
    <location>
        <begin position="1"/>
        <end position="11"/>
    </location>
</feature>